<dbReference type="EMBL" id="VSTH01000137">
    <property type="protein sequence ID" value="TYO62377.1"/>
    <property type="molecule type" value="Genomic_DNA"/>
</dbReference>
<name>A0A5S4YG40_9BRAD</name>
<protein>
    <recommendedName>
        <fullName evidence="3">Methyl-accepting chemotaxis protein</fullName>
    </recommendedName>
</protein>
<keyword evidence="2" id="KW-1185">Reference proteome</keyword>
<gene>
    <name evidence="1" type="ORF">FXV83_32910</name>
</gene>
<evidence type="ECO:0008006" key="3">
    <source>
        <dbReference type="Google" id="ProtNLM"/>
    </source>
</evidence>
<dbReference type="RefSeq" id="WP_148743724.1">
    <property type="nucleotide sequence ID" value="NZ_VSTH01000137.1"/>
</dbReference>
<proteinExistence type="predicted"/>
<evidence type="ECO:0000313" key="2">
    <source>
        <dbReference type="Proteomes" id="UP000324797"/>
    </source>
</evidence>
<dbReference type="Proteomes" id="UP000324797">
    <property type="component" value="Unassembled WGS sequence"/>
</dbReference>
<accession>A0A5S4YG40</accession>
<sequence length="268" mass="29360">MESLSHQNARLGRRPVVVLLLLSLLLGVCFGAMYYVGDLSTLQRDNSAQEARTALRDVADPEQLDQAVKLHPSNKLLRLFALASKDANEIDAAAQRLLNELEPKPLPKLGALGTLSRSDLEALRRDLKSAASDAASVAPRYAAQIKATRDQVEKDARSLGVGDDWLSGVMAMIDEQHAAWIALTSKMLAARADYYSAYEKCVALLLREFGIYKVTNGQLVFPFQSTADSYNRAATAMTAAAERTSELDGERKTLRQFQLSRAKAFVGD</sequence>
<comment type="caution">
    <text evidence="1">The sequence shown here is derived from an EMBL/GenBank/DDBJ whole genome shotgun (WGS) entry which is preliminary data.</text>
</comment>
<organism evidence="1 2">
    <name type="scientific">Bradyrhizobium hipponense</name>
    <dbReference type="NCBI Taxonomy" id="2605638"/>
    <lineage>
        <taxon>Bacteria</taxon>
        <taxon>Pseudomonadati</taxon>
        <taxon>Pseudomonadota</taxon>
        <taxon>Alphaproteobacteria</taxon>
        <taxon>Hyphomicrobiales</taxon>
        <taxon>Nitrobacteraceae</taxon>
        <taxon>Bradyrhizobium</taxon>
    </lineage>
</organism>
<evidence type="ECO:0000313" key="1">
    <source>
        <dbReference type="EMBL" id="TYO62377.1"/>
    </source>
</evidence>
<dbReference type="AlphaFoldDB" id="A0A5S4YG40"/>
<reference evidence="1 2" key="1">
    <citation type="submission" date="2019-08" db="EMBL/GenBank/DDBJ databases">
        <title>Bradyrhizobium hipponensis sp. nov., a rhizobium isolated from a Lupinus angustifolius root nodule in Tunisia.</title>
        <authorList>
            <person name="Off K."/>
            <person name="Rejili M."/>
            <person name="Mars M."/>
            <person name="Brachmann A."/>
            <person name="Marin M."/>
        </authorList>
    </citation>
    <scope>NUCLEOTIDE SEQUENCE [LARGE SCALE GENOMIC DNA]</scope>
    <source>
        <strain evidence="2">aSej3</strain>
    </source>
</reference>